<feature type="region of interest" description="Disordered" evidence="1">
    <location>
        <begin position="189"/>
        <end position="346"/>
    </location>
</feature>
<dbReference type="EMBL" id="CP069115">
    <property type="protein sequence ID" value="QSS65648.1"/>
    <property type="molecule type" value="Genomic_DNA"/>
</dbReference>
<accession>A0A8A1MGC1</accession>
<gene>
    <name evidence="2" type="primary">DEP1</name>
    <name evidence="2" type="ORF">I7I51_06496</name>
</gene>
<organism evidence="2 3">
    <name type="scientific">Ajellomyces capsulatus</name>
    <name type="common">Darling's disease fungus</name>
    <name type="synonym">Histoplasma capsulatum</name>
    <dbReference type="NCBI Taxonomy" id="5037"/>
    <lineage>
        <taxon>Eukaryota</taxon>
        <taxon>Fungi</taxon>
        <taxon>Dikarya</taxon>
        <taxon>Ascomycota</taxon>
        <taxon>Pezizomycotina</taxon>
        <taxon>Eurotiomycetes</taxon>
        <taxon>Eurotiomycetidae</taxon>
        <taxon>Onygenales</taxon>
        <taxon>Ajellomycetaceae</taxon>
        <taxon>Histoplasma</taxon>
    </lineage>
</organism>
<feature type="compositionally biased region" description="Polar residues" evidence="1">
    <location>
        <begin position="257"/>
        <end position="269"/>
    </location>
</feature>
<dbReference type="OrthoDB" id="20886at2759"/>
<feature type="compositionally biased region" description="Acidic residues" evidence="1">
    <location>
        <begin position="236"/>
        <end position="246"/>
    </location>
</feature>
<proteinExistence type="predicted"/>
<dbReference type="Proteomes" id="UP000663671">
    <property type="component" value="Chromosome 3"/>
</dbReference>
<evidence type="ECO:0000313" key="2">
    <source>
        <dbReference type="EMBL" id="QSS65648.1"/>
    </source>
</evidence>
<sequence>MRQLALGKGGELYTGLPFLLMIVTISERPPLLPEAELPPRARKLQLPMPRRAFWKETNHPRYAANTNTARLFFIYSSQRRRRSSVTLFFASLRFLVPHWLSSLITVVDRCPVVHHHRCASSAFTDLMDSVEPAESITPQSAFAANGGANGRDTEYSIADDARSSSLSDLDDALDNDHLDIESPKLEKLASEIDSEAETERIEESPSHPRNRTNIVLNAGIFETSPSKLAQSTTYDELNDDEDDEPETSPSKPRRKASTNGVLATENAATTDGRELLNASLETINKKRKRLDLEGDVSHESGEEEPLRKRRGSVPVSGTASKSLPDFPPTPTIAEALQKTGRTLPNK</sequence>
<dbReference type="AlphaFoldDB" id="A0A8A1MGC1"/>
<name>A0A8A1MGC1_AJECA</name>
<feature type="compositionally biased region" description="Basic and acidic residues" evidence="1">
    <location>
        <begin position="197"/>
        <end position="206"/>
    </location>
</feature>
<reference evidence="2" key="1">
    <citation type="submission" date="2021-01" db="EMBL/GenBank/DDBJ databases">
        <title>Chromosome-level genome assembly of a human fungal pathogen reveals clustering of transcriptionally co-regulated genes.</title>
        <authorList>
            <person name="Voorhies M."/>
            <person name="Cohen S."/>
            <person name="Shea T.P."/>
            <person name="Petrus S."/>
            <person name="Munoz J.F."/>
            <person name="Poplawski S."/>
            <person name="Goldman W.E."/>
            <person name="Michael T."/>
            <person name="Cuomo C.A."/>
            <person name="Sil A."/>
            <person name="Beyhan S."/>
        </authorList>
    </citation>
    <scope>NUCLEOTIDE SEQUENCE</scope>
    <source>
        <strain evidence="2">WU24</strain>
    </source>
</reference>
<protein>
    <submittedName>
        <fullName evidence="2">Transcriptional regulatory protein DEP1</fullName>
    </submittedName>
</protein>
<feature type="compositionally biased region" description="Basic and acidic residues" evidence="1">
    <location>
        <begin position="290"/>
        <end position="306"/>
    </location>
</feature>
<dbReference type="VEuPathDB" id="FungiDB:I7I51_06496"/>
<evidence type="ECO:0000313" key="3">
    <source>
        <dbReference type="Proteomes" id="UP000663671"/>
    </source>
</evidence>
<feature type="compositionally biased region" description="Polar residues" evidence="1">
    <location>
        <begin position="223"/>
        <end position="234"/>
    </location>
</feature>
<evidence type="ECO:0000256" key="1">
    <source>
        <dbReference type="SAM" id="MobiDB-lite"/>
    </source>
</evidence>